<dbReference type="Proteomes" id="UP000054485">
    <property type="component" value="Unassembled WGS sequence"/>
</dbReference>
<feature type="transmembrane region" description="Helical" evidence="1">
    <location>
        <begin position="12"/>
        <end position="33"/>
    </location>
</feature>
<organism evidence="2 3">
    <name type="scientific">Suillus luteus UH-Slu-Lm8-n1</name>
    <dbReference type="NCBI Taxonomy" id="930992"/>
    <lineage>
        <taxon>Eukaryota</taxon>
        <taxon>Fungi</taxon>
        <taxon>Dikarya</taxon>
        <taxon>Basidiomycota</taxon>
        <taxon>Agaricomycotina</taxon>
        <taxon>Agaricomycetes</taxon>
        <taxon>Agaricomycetidae</taxon>
        <taxon>Boletales</taxon>
        <taxon>Suillineae</taxon>
        <taxon>Suillaceae</taxon>
        <taxon>Suillus</taxon>
    </lineage>
</organism>
<keyword evidence="1" id="KW-0472">Membrane</keyword>
<dbReference type="HOGENOM" id="CLU_2795654_0_0_1"/>
<dbReference type="EMBL" id="KN835490">
    <property type="protein sequence ID" value="KIK36905.1"/>
    <property type="molecule type" value="Genomic_DNA"/>
</dbReference>
<reference evidence="2 3" key="1">
    <citation type="submission" date="2014-04" db="EMBL/GenBank/DDBJ databases">
        <authorList>
            <consortium name="DOE Joint Genome Institute"/>
            <person name="Kuo A."/>
            <person name="Ruytinx J."/>
            <person name="Rineau F."/>
            <person name="Colpaert J."/>
            <person name="Kohler A."/>
            <person name="Nagy L.G."/>
            <person name="Floudas D."/>
            <person name="Copeland A."/>
            <person name="Barry K.W."/>
            <person name="Cichocki N."/>
            <person name="Veneault-Fourrey C."/>
            <person name="LaButti K."/>
            <person name="Lindquist E.A."/>
            <person name="Lipzen A."/>
            <person name="Lundell T."/>
            <person name="Morin E."/>
            <person name="Murat C."/>
            <person name="Sun H."/>
            <person name="Tunlid A."/>
            <person name="Henrissat B."/>
            <person name="Grigoriev I.V."/>
            <person name="Hibbett D.S."/>
            <person name="Martin F."/>
            <person name="Nordberg H.P."/>
            <person name="Cantor M.N."/>
            <person name="Hua S.X."/>
        </authorList>
    </citation>
    <scope>NUCLEOTIDE SEQUENCE [LARGE SCALE GENOMIC DNA]</scope>
    <source>
        <strain evidence="2 3">UH-Slu-Lm8-n1</strain>
    </source>
</reference>
<keyword evidence="1" id="KW-1133">Transmembrane helix</keyword>
<name>A0A0C9ZHM1_9AGAM</name>
<dbReference type="AlphaFoldDB" id="A0A0C9ZHM1"/>
<gene>
    <name evidence="2" type="ORF">CY34DRAFT_485911</name>
</gene>
<dbReference type="InParanoid" id="A0A0C9ZHM1"/>
<sequence length="68" mass="7835">MGTIWMKESGPTPYALASSWVANYLSICIFLCVDYTSHLNHLTQRGQESKHGQVCWNGHEIAWTWHNK</sequence>
<evidence type="ECO:0000313" key="3">
    <source>
        <dbReference type="Proteomes" id="UP000054485"/>
    </source>
</evidence>
<dbReference type="OrthoDB" id="10286968at2759"/>
<protein>
    <submittedName>
        <fullName evidence="2">Uncharacterized protein</fullName>
    </submittedName>
</protein>
<keyword evidence="1" id="KW-0812">Transmembrane</keyword>
<proteinExistence type="predicted"/>
<accession>A0A0C9ZHM1</accession>
<evidence type="ECO:0000313" key="2">
    <source>
        <dbReference type="EMBL" id="KIK36905.1"/>
    </source>
</evidence>
<evidence type="ECO:0000256" key="1">
    <source>
        <dbReference type="SAM" id="Phobius"/>
    </source>
</evidence>
<keyword evidence="3" id="KW-1185">Reference proteome</keyword>
<reference evidence="3" key="2">
    <citation type="submission" date="2015-01" db="EMBL/GenBank/DDBJ databases">
        <title>Evolutionary Origins and Diversification of the Mycorrhizal Mutualists.</title>
        <authorList>
            <consortium name="DOE Joint Genome Institute"/>
            <consortium name="Mycorrhizal Genomics Consortium"/>
            <person name="Kohler A."/>
            <person name="Kuo A."/>
            <person name="Nagy L.G."/>
            <person name="Floudas D."/>
            <person name="Copeland A."/>
            <person name="Barry K.W."/>
            <person name="Cichocki N."/>
            <person name="Veneault-Fourrey C."/>
            <person name="LaButti K."/>
            <person name="Lindquist E.A."/>
            <person name="Lipzen A."/>
            <person name="Lundell T."/>
            <person name="Morin E."/>
            <person name="Murat C."/>
            <person name="Riley R."/>
            <person name="Ohm R."/>
            <person name="Sun H."/>
            <person name="Tunlid A."/>
            <person name="Henrissat B."/>
            <person name="Grigoriev I.V."/>
            <person name="Hibbett D.S."/>
            <person name="Martin F."/>
        </authorList>
    </citation>
    <scope>NUCLEOTIDE SEQUENCE [LARGE SCALE GENOMIC DNA]</scope>
    <source>
        <strain evidence="3">UH-Slu-Lm8-n1</strain>
    </source>
</reference>